<dbReference type="EMBL" id="CP019236">
    <property type="protein sequence ID" value="APW39713.1"/>
    <property type="molecule type" value="Genomic_DNA"/>
</dbReference>
<gene>
    <name evidence="3" type="ORF">RD110_22995</name>
</gene>
<evidence type="ECO:0000256" key="1">
    <source>
        <dbReference type="SAM" id="MobiDB-lite"/>
    </source>
</evidence>
<evidence type="ECO:0000313" key="4">
    <source>
        <dbReference type="Proteomes" id="UP000186609"/>
    </source>
</evidence>
<accession>A0A1P8K126</accession>
<keyword evidence="4" id="KW-1185">Reference proteome</keyword>
<dbReference type="AlphaFoldDB" id="A0A1P8K126"/>
<dbReference type="NCBIfam" id="TIGR02098">
    <property type="entry name" value="MJ0042_CXXC"/>
    <property type="match status" value="1"/>
</dbReference>
<reference evidence="3 4" key="1">
    <citation type="submission" date="2017-01" db="EMBL/GenBank/DDBJ databases">
        <authorList>
            <person name="Mah S.A."/>
            <person name="Swanson W.J."/>
            <person name="Moy G.W."/>
            <person name="Vacquier V.D."/>
        </authorList>
    </citation>
    <scope>NUCLEOTIDE SEQUENCE [LARGE SCALE GENOMIC DNA]</scope>
    <source>
        <strain evidence="3 4">DCY110</strain>
    </source>
</reference>
<sequence>MALITRCPVCGTRFKVVPDQLRISDGWVRCGECAEVFDASMDLTQSEAEPVLARTSGDVGPSGGLQSVDAPAPPEEPPIGGTGFGTGYVWSVPPPPEPVVQPRFDAPFQPPLAKPSLPSVAPQVSVDDRPVPGIEGATPVDDPGPALAPWDPTLDDPVDEVPEKPEPTALGDGDEEVSQSLTEFPADMSTLPEESAYIAPPAAAEVDAALEEPRPVSFLKVQSAPERDVWQRPWVRRSLAAMAGLLVLTLGVQAAVQQRDQIAARLPGATPLLRGLCVPLGCTVQALRQIDAIVIDSSTFTTVRHGVYRLNLVLKNRAATEIALPAIELALTDTQEQPVLRRVLQAADMVPVSGSLAADTIPPNAEWTASMELAVVDEPSVARIVGYRLLAFYP</sequence>
<feature type="domain" description="Zinc finger/thioredoxin putative" evidence="2">
    <location>
        <begin position="3"/>
        <end position="39"/>
    </location>
</feature>
<proteinExistence type="predicted"/>
<dbReference type="Proteomes" id="UP000186609">
    <property type="component" value="Chromosome"/>
</dbReference>
<dbReference type="KEGG" id="rhy:RD110_22995"/>
<dbReference type="RefSeq" id="WP_076202268.1">
    <property type="nucleotide sequence ID" value="NZ_CP019236.1"/>
</dbReference>
<name>A0A1P8K126_9BURK</name>
<dbReference type="Pfam" id="PF11906">
    <property type="entry name" value="DUF3426"/>
    <property type="match status" value="1"/>
</dbReference>
<dbReference type="OrthoDB" id="5294582at2"/>
<evidence type="ECO:0000313" key="3">
    <source>
        <dbReference type="EMBL" id="APW39713.1"/>
    </source>
</evidence>
<feature type="region of interest" description="Disordered" evidence="1">
    <location>
        <begin position="103"/>
        <end position="176"/>
    </location>
</feature>
<dbReference type="InterPro" id="IPR021834">
    <property type="entry name" value="DUF3426"/>
</dbReference>
<dbReference type="InterPro" id="IPR011723">
    <property type="entry name" value="Znf/thioredoxin_put"/>
</dbReference>
<feature type="region of interest" description="Disordered" evidence="1">
    <location>
        <begin position="55"/>
        <end position="83"/>
    </location>
</feature>
<organism evidence="3 4">
    <name type="scientific">Rhodoferax koreensis</name>
    <dbReference type="NCBI Taxonomy" id="1842727"/>
    <lineage>
        <taxon>Bacteria</taxon>
        <taxon>Pseudomonadati</taxon>
        <taxon>Pseudomonadota</taxon>
        <taxon>Betaproteobacteria</taxon>
        <taxon>Burkholderiales</taxon>
        <taxon>Comamonadaceae</taxon>
        <taxon>Rhodoferax</taxon>
    </lineage>
</organism>
<dbReference type="Pfam" id="PF13719">
    <property type="entry name" value="Zn_ribbon_5"/>
    <property type="match status" value="1"/>
</dbReference>
<evidence type="ECO:0000259" key="2">
    <source>
        <dbReference type="Pfam" id="PF13719"/>
    </source>
</evidence>
<protein>
    <recommendedName>
        <fullName evidence="2">Zinc finger/thioredoxin putative domain-containing protein</fullName>
    </recommendedName>
</protein>
<dbReference type="STRING" id="1842727.RD110_22995"/>